<dbReference type="PANTHER" id="PTHR31352:SF3">
    <property type="entry name" value="INACTIVE BETA-AMYLASE 9"/>
    <property type="match status" value="1"/>
</dbReference>
<comment type="caution">
    <text evidence="7">The sequence shown here is derived from an EMBL/GenBank/DDBJ whole genome shotgun (WGS) entry which is preliminary data.</text>
</comment>
<keyword evidence="3 5" id="KW-0624">Polysaccharide degradation</keyword>
<keyword evidence="5" id="KW-0326">Glycosidase</keyword>
<dbReference type="PRINTS" id="PR00750">
    <property type="entry name" value="BETAAMYLASE"/>
</dbReference>
<dbReference type="EMBL" id="JANAVB010010799">
    <property type="protein sequence ID" value="KAJ6838153.1"/>
    <property type="molecule type" value="Genomic_DNA"/>
</dbReference>
<evidence type="ECO:0000256" key="2">
    <source>
        <dbReference type="ARBA" id="ARBA00023277"/>
    </source>
</evidence>
<evidence type="ECO:0000313" key="8">
    <source>
        <dbReference type="Proteomes" id="UP001140949"/>
    </source>
</evidence>
<dbReference type="SUPFAM" id="SSF51445">
    <property type="entry name" value="(Trans)glycosidases"/>
    <property type="match status" value="1"/>
</dbReference>
<gene>
    <name evidence="7" type="ORF">M6B38_319740</name>
</gene>
<proteinExistence type="inferred from homology"/>
<keyword evidence="8" id="KW-1185">Reference proteome</keyword>
<evidence type="ECO:0000256" key="1">
    <source>
        <dbReference type="ARBA" id="ARBA00005652"/>
    </source>
</evidence>
<evidence type="ECO:0000256" key="5">
    <source>
        <dbReference type="RuleBase" id="RU000509"/>
    </source>
</evidence>
<name>A0AAX6HBC7_IRIPA</name>
<dbReference type="Proteomes" id="UP001140949">
    <property type="component" value="Unassembled WGS sequence"/>
</dbReference>
<evidence type="ECO:0000256" key="4">
    <source>
        <dbReference type="PIRSR" id="PIRSR601554-1"/>
    </source>
</evidence>
<feature type="active site" description="Proton donor" evidence="4">
    <location>
        <position position="250"/>
    </location>
</feature>
<evidence type="ECO:0000256" key="3">
    <source>
        <dbReference type="ARBA" id="ARBA00023326"/>
    </source>
</evidence>
<comment type="catalytic activity">
    <reaction evidence="5">
        <text>Hydrolysis of (1-&gt;4)-alpha-D-glucosidic linkages in polysaccharides so as to remove successive maltose units from the non-reducing ends of the chains.</text>
        <dbReference type="EC" id="3.2.1.2"/>
    </reaction>
</comment>
<dbReference type="InterPro" id="IPR017853">
    <property type="entry name" value="GH"/>
</dbReference>
<sequence>MESTFMARQHATLAKPDLFPVPHTSPSRPKRRSGRVSLPSPNRLLSISVKSVRSEIIGVDGRGVKEDKESARPGPVPIFVGLPLDSVSNSNKPNHARAISAGLRALKLLGADGVELPVWWSAVYSSPGRSTAPDWSAYLSLARTVRDAGLRLRVSLNPYGPGRNVGTARFGLPEWVETISEADPDILFTDRVGNRRRDCLSFAVDELPVLAGKTPMAAFEEFFSGFLDAFGELIGTTVTDVSVGLGPGGELRYPSFPPTEAKGRNFTGVGEFQCYDKYSLAALKKHAEEAGNPLWGLSGPHDAPEYSQSPAAAGFFKDGGGSWESPYGDFFLSWYSGQLLAHGDRLLGLASKVFGHLPMTLSAKIPLLHCWHDTRSRPAQLAAGYYNSEGRDGYDSVAEMFARNSCRMVVPGVDLADRDVPVGLRSSPESLLSQIAEACGRHGVRMAGENSRLGGSDLGRARENLSMLDSFVRSRRGCRWPVRTARCKQCKEGVVSENMLECSSAEIPIPRVCLCVRRYVCNGSFILVL</sequence>
<keyword evidence="2 5" id="KW-0119">Carbohydrate metabolism</keyword>
<keyword evidence="5" id="KW-0378">Hydrolase</keyword>
<protein>
    <recommendedName>
        <fullName evidence="5">Beta-amylase</fullName>
        <ecNumber evidence="5">3.2.1.2</ecNumber>
    </recommendedName>
</protein>
<dbReference type="EC" id="3.2.1.2" evidence="5"/>
<dbReference type="PANTHER" id="PTHR31352">
    <property type="entry name" value="BETA-AMYLASE 1, CHLOROPLASTIC"/>
    <property type="match status" value="1"/>
</dbReference>
<evidence type="ECO:0000313" key="7">
    <source>
        <dbReference type="EMBL" id="KAJ6838153.1"/>
    </source>
</evidence>
<comment type="similarity">
    <text evidence="1 5">Belongs to the glycosyl hydrolase 14 family.</text>
</comment>
<reference evidence="7" key="1">
    <citation type="journal article" date="2023" name="GigaByte">
        <title>Genome assembly of the bearded iris, Iris pallida Lam.</title>
        <authorList>
            <person name="Bruccoleri R.E."/>
            <person name="Oakeley E.J."/>
            <person name="Faust A.M.E."/>
            <person name="Altorfer M."/>
            <person name="Dessus-Babus S."/>
            <person name="Burckhardt D."/>
            <person name="Oertli M."/>
            <person name="Naumann U."/>
            <person name="Petersen F."/>
            <person name="Wong J."/>
        </authorList>
    </citation>
    <scope>NUCLEOTIDE SEQUENCE</scope>
    <source>
        <strain evidence="7">GSM-AAB239-AS_SAM_17_03QT</strain>
    </source>
</reference>
<dbReference type="GO" id="GO:0000272">
    <property type="term" value="P:polysaccharide catabolic process"/>
    <property type="evidence" value="ECO:0007669"/>
    <property type="project" value="UniProtKB-KW"/>
</dbReference>
<feature type="region of interest" description="Disordered" evidence="6">
    <location>
        <begin position="1"/>
        <end position="41"/>
    </location>
</feature>
<dbReference type="AlphaFoldDB" id="A0AAX6HBC7"/>
<accession>A0AAX6HBC7</accession>
<dbReference type="GO" id="GO:0016161">
    <property type="term" value="F:beta-amylase activity"/>
    <property type="evidence" value="ECO:0007669"/>
    <property type="project" value="UniProtKB-EC"/>
</dbReference>
<feature type="active site" description="Proton acceptor" evidence="4">
    <location>
        <position position="449"/>
    </location>
</feature>
<organism evidence="7 8">
    <name type="scientific">Iris pallida</name>
    <name type="common">Sweet iris</name>
    <dbReference type="NCBI Taxonomy" id="29817"/>
    <lineage>
        <taxon>Eukaryota</taxon>
        <taxon>Viridiplantae</taxon>
        <taxon>Streptophyta</taxon>
        <taxon>Embryophyta</taxon>
        <taxon>Tracheophyta</taxon>
        <taxon>Spermatophyta</taxon>
        <taxon>Magnoliopsida</taxon>
        <taxon>Liliopsida</taxon>
        <taxon>Asparagales</taxon>
        <taxon>Iridaceae</taxon>
        <taxon>Iridoideae</taxon>
        <taxon>Irideae</taxon>
        <taxon>Iris</taxon>
    </lineage>
</organism>
<evidence type="ECO:0000256" key="6">
    <source>
        <dbReference type="SAM" id="MobiDB-lite"/>
    </source>
</evidence>
<dbReference type="Gene3D" id="3.20.20.80">
    <property type="entry name" value="Glycosidases"/>
    <property type="match status" value="1"/>
</dbReference>
<reference evidence="7" key="2">
    <citation type="submission" date="2023-04" db="EMBL/GenBank/DDBJ databases">
        <authorList>
            <person name="Bruccoleri R.E."/>
            <person name="Oakeley E.J."/>
            <person name="Faust A.-M."/>
            <person name="Dessus-Babus S."/>
            <person name="Altorfer M."/>
            <person name="Burckhardt D."/>
            <person name="Oertli M."/>
            <person name="Naumann U."/>
            <person name="Petersen F."/>
            <person name="Wong J."/>
        </authorList>
    </citation>
    <scope>NUCLEOTIDE SEQUENCE</scope>
    <source>
        <strain evidence="7">GSM-AAB239-AS_SAM_17_03QT</strain>
        <tissue evidence="7">Leaf</tissue>
    </source>
</reference>
<dbReference type="Pfam" id="PF01373">
    <property type="entry name" value="Glyco_hydro_14"/>
    <property type="match status" value="1"/>
</dbReference>
<dbReference type="InterPro" id="IPR001554">
    <property type="entry name" value="Glyco_hydro_14"/>
</dbReference>